<feature type="domain" description="N-acetyltransferase" evidence="1">
    <location>
        <begin position="79"/>
        <end position="231"/>
    </location>
</feature>
<dbReference type="Gene3D" id="3.40.630.30">
    <property type="match status" value="1"/>
</dbReference>
<dbReference type="OrthoDB" id="2744543at2759"/>
<dbReference type="PROSITE" id="PS51186">
    <property type="entry name" value="GNAT"/>
    <property type="match status" value="1"/>
</dbReference>
<gene>
    <name evidence="2" type="ORF">AB675_3191</name>
</gene>
<reference evidence="2 3" key="1">
    <citation type="submission" date="2015-06" db="EMBL/GenBank/DDBJ databases">
        <title>Draft genome of the ant-associated black yeast Phialophora attae CBS 131958.</title>
        <authorList>
            <person name="Moreno L.F."/>
            <person name="Stielow B.J."/>
            <person name="de Hoog S."/>
            <person name="Vicente V.A."/>
            <person name="Weiss V.A."/>
            <person name="de Vries M."/>
            <person name="Cruz L.M."/>
            <person name="Souza E.M."/>
        </authorList>
    </citation>
    <scope>NUCLEOTIDE SEQUENCE [LARGE SCALE GENOMIC DNA]</scope>
    <source>
        <strain evidence="2 3">CBS 131958</strain>
    </source>
</reference>
<dbReference type="RefSeq" id="XP_017997814.1">
    <property type="nucleotide sequence ID" value="XM_018143221.1"/>
</dbReference>
<evidence type="ECO:0000313" key="3">
    <source>
        <dbReference type="Proteomes" id="UP000038010"/>
    </source>
</evidence>
<dbReference type="STRING" id="1664694.A0A0N0NK84"/>
<evidence type="ECO:0000313" key="2">
    <source>
        <dbReference type="EMBL" id="KPI37851.1"/>
    </source>
</evidence>
<dbReference type="CDD" id="cd04301">
    <property type="entry name" value="NAT_SF"/>
    <property type="match status" value="1"/>
</dbReference>
<dbReference type="PANTHER" id="PTHR42791:SF16">
    <property type="entry name" value="N-ACETYLTRANSFERASE DOMAIN-CONTAINING PROTEIN"/>
    <property type="match status" value="1"/>
</dbReference>
<keyword evidence="3" id="KW-1185">Reference proteome</keyword>
<organism evidence="2 3">
    <name type="scientific">Cyphellophora attinorum</name>
    <dbReference type="NCBI Taxonomy" id="1664694"/>
    <lineage>
        <taxon>Eukaryota</taxon>
        <taxon>Fungi</taxon>
        <taxon>Dikarya</taxon>
        <taxon>Ascomycota</taxon>
        <taxon>Pezizomycotina</taxon>
        <taxon>Eurotiomycetes</taxon>
        <taxon>Chaetothyriomycetidae</taxon>
        <taxon>Chaetothyriales</taxon>
        <taxon>Cyphellophoraceae</taxon>
        <taxon>Cyphellophora</taxon>
    </lineage>
</organism>
<accession>A0A0N0NK84</accession>
<dbReference type="PANTHER" id="PTHR42791">
    <property type="entry name" value="GNAT FAMILY ACETYLTRANSFERASE"/>
    <property type="match status" value="1"/>
</dbReference>
<dbReference type="InterPro" id="IPR000182">
    <property type="entry name" value="GNAT_dom"/>
</dbReference>
<dbReference type="Proteomes" id="UP000038010">
    <property type="component" value="Unassembled WGS sequence"/>
</dbReference>
<dbReference type="Pfam" id="PF13673">
    <property type="entry name" value="Acetyltransf_10"/>
    <property type="match status" value="1"/>
</dbReference>
<dbReference type="VEuPathDB" id="FungiDB:AB675_3191"/>
<dbReference type="InterPro" id="IPR016181">
    <property type="entry name" value="Acyl_CoA_acyltransferase"/>
</dbReference>
<dbReference type="InterPro" id="IPR052523">
    <property type="entry name" value="Trichothecene_AcTrans"/>
</dbReference>
<dbReference type="SUPFAM" id="SSF55729">
    <property type="entry name" value="Acyl-CoA N-acyltransferases (Nat)"/>
    <property type="match status" value="1"/>
</dbReference>
<comment type="caution">
    <text evidence="2">The sequence shown here is derived from an EMBL/GenBank/DDBJ whole genome shotgun (WGS) entry which is preliminary data.</text>
</comment>
<dbReference type="GeneID" id="28735101"/>
<proteinExistence type="predicted"/>
<name>A0A0N0NK84_9EURO</name>
<dbReference type="EMBL" id="LFJN01000021">
    <property type="protein sequence ID" value="KPI37851.1"/>
    <property type="molecule type" value="Genomic_DNA"/>
</dbReference>
<dbReference type="AlphaFoldDB" id="A0A0N0NK84"/>
<sequence length="231" mass="25955">MGGSEVRLAKLADVSQMSEVFAYGFVDDDVFGRWMHPGRHEHPEDWFRWWHVEVRKHVLDPVARCFVRTNEEGIIMGCMLMKRVGEGAKALGGAESYADMLVRKMYDADEYADSFTGTNRSADPKALEAFEQNWNEIEHHFTGPRAESWMIELLCIHPNAQKSGYGKALIEAAIAVARSEEPPLPLAVIASEVGDAFYEKIGFREIGRANVGAMSEVEGGSLKFYEQHLKT</sequence>
<evidence type="ECO:0000259" key="1">
    <source>
        <dbReference type="PROSITE" id="PS51186"/>
    </source>
</evidence>
<dbReference type="GO" id="GO:0016747">
    <property type="term" value="F:acyltransferase activity, transferring groups other than amino-acyl groups"/>
    <property type="evidence" value="ECO:0007669"/>
    <property type="project" value="InterPro"/>
</dbReference>
<protein>
    <recommendedName>
        <fullName evidence="1">N-acetyltransferase domain-containing protein</fullName>
    </recommendedName>
</protein>